<comment type="caution">
    <text evidence="6">The sequence shown here is derived from an EMBL/GenBank/DDBJ whole genome shotgun (WGS) entry which is preliminary data.</text>
</comment>
<keyword evidence="3" id="KW-0238">DNA-binding</keyword>
<dbReference type="InterPro" id="IPR028082">
    <property type="entry name" value="Peripla_BP_I"/>
</dbReference>
<protein>
    <recommendedName>
        <fullName evidence="5">HTH lacI-type domain-containing protein</fullName>
    </recommendedName>
</protein>
<dbReference type="CDD" id="cd06267">
    <property type="entry name" value="PBP1_LacI_sugar_binding-like"/>
    <property type="match status" value="1"/>
</dbReference>
<dbReference type="GO" id="GO:0003700">
    <property type="term" value="F:DNA-binding transcription factor activity"/>
    <property type="evidence" value="ECO:0007669"/>
    <property type="project" value="TreeGrafter"/>
</dbReference>
<dbReference type="PANTHER" id="PTHR30146:SF148">
    <property type="entry name" value="HTH-TYPE TRANSCRIPTIONAL REPRESSOR PURR-RELATED"/>
    <property type="match status" value="1"/>
</dbReference>
<dbReference type="EMBL" id="LAJE02000175">
    <property type="protein sequence ID" value="OEO30984.1"/>
    <property type="molecule type" value="Genomic_DNA"/>
</dbReference>
<accession>A0A1E5XR58</accession>
<proteinExistence type="predicted"/>
<evidence type="ECO:0000256" key="1">
    <source>
        <dbReference type="ARBA" id="ARBA00022491"/>
    </source>
</evidence>
<keyword evidence="2" id="KW-0805">Transcription regulation</keyword>
<dbReference type="InterPro" id="IPR010982">
    <property type="entry name" value="Lambda_DNA-bd_dom_sf"/>
</dbReference>
<dbReference type="InterPro" id="IPR000843">
    <property type="entry name" value="HTH_LacI"/>
</dbReference>
<dbReference type="Pfam" id="PF13377">
    <property type="entry name" value="Peripla_BP_3"/>
    <property type="match status" value="1"/>
</dbReference>
<dbReference type="Gene3D" id="1.10.260.40">
    <property type="entry name" value="lambda repressor-like DNA-binding domains"/>
    <property type="match status" value="1"/>
</dbReference>
<gene>
    <name evidence="6" type="ORF">VW23_018640</name>
</gene>
<dbReference type="Gene3D" id="3.40.50.2300">
    <property type="match status" value="2"/>
</dbReference>
<evidence type="ECO:0000256" key="2">
    <source>
        <dbReference type="ARBA" id="ARBA00023015"/>
    </source>
</evidence>
<sequence length="344" mass="37336">MGRPPTMKKPATIRDVAREANVSIAAVSYALNGGGTIGEEVRARVRETAQRLGYRPNRSAQAVRTGKSMTLGLVVPDLNNPYYPALAQSFERAARQAGYTVVLIDTSGHVDEEVQGIRHLEQHGVEGIVWCQTAGPDEVMSSDYSVPIVIIGTPSLNVDNVTTKDYEGGQLLGRHLVEMGHRRIGMLTAASVLPSKDDRRLGFIDALEGEANAVWEEKAPFAIDLPEPILAALQRRDVSAVMCGNDLIAIGVLRAARQLGIAVPAELSVVGFDDIPWASIVEPELTTVRQPVSEMAAVALTLLLDRIAEPNRAVRHFRVGVELMKRQSVAEAPVSWGWRKIGRS</sequence>
<dbReference type="SUPFAM" id="SSF53822">
    <property type="entry name" value="Periplasmic binding protein-like I"/>
    <property type="match status" value="1"/>
</dbReference>
<keyword evidence="7" id="KW-1185">Reference proteome</keyword>
<dbReference type="GO" id="GO:0000976">
    <property type="term" value="F:transcription cis-regulatory region binding"/>
    <property type="evidence" value="ECO:0007669"/>
    <property type="project" value="TreeGrafter"/>
</dbReference>
<name>A0A1E5XR58_9HYPH</name>
<keyword evidence="1" id="KW-0678">Repressor</keyword>
<dbReference type="CDD" id="cd01392">
    <property type="entry name" value="HTH_LacI"/>
    <property type="match status" value="1"/>
</dbReference>
<organism evidence="6 7">
    <name type="scientific">Devosia insulae DS-56</name>
    <dbReference type="NCBI Taxonomy" id="1116389"/>
    <lineage>
        <taxon>Bacteria</taxon>
        <taxon>Pseudomonadati</taxon>
        <taxon>Pseudomonadota</taxon>
        <taxon>Alphaproteobacteria</taxon>
        <taxon>Hyphomicrobiales</taxon>
        <taxon>Devosiaceae</taxon>
        <taxon>Devosia</taxon>
    </lineage>
</organism>
<reference evidence="6 7" key="1">
    <citation type="journal article" date="2015" name="Genome Announc.">
        <title>Genome Assemblies of Three Soil-Associated Devosia species: D. insulae, D. limi, and D. soli.</title>
        <authorList>
            <person name="Hassan Y.I."/>
            <person name="Lepp D."/>
            <person name="Zhou T."/>
        </authorList>
    </citation>
    <scope>NUCLEOTIDE SEQUENCE [LARGE SCALE GENOMIC DNA]</scope>
    <source>
        <strain evidence="6 7">DS-56</strain>
    </source>
</reference>
<evidence type="ECO:0000256" key="4">
    <source>
        <dbReference type="ARBA" id="ARBA00023163"/>
    </source>
</evidence>
<dbReference type="OrthoDB" id="7946617at2"/>
<dbReference type="Pfam" id="PF00356">
    <property type="entry name" value="LacI"/>
    <property type="match status" value="1"/>
</dbReference>
<evidence type="ECO:0000259" key="5">
    <source>
        <dbReference type="PROSITE" id="PS50932"/>
    </source>
</evidence>
<dbReference type="InterPro" id="IPR046335">
    <property type="entry name" value="LacI/GalR-like_sensor"/>
</dbReference>
<dbReference type="AlphaFoldDB" id="A0A1E5XR58"/>
<dbReference type="PANTHER" id="PTHR30146">
    <property type="entry name" value="LACI-RELATED TRANSCRIPTIONAL REPRESSOR"/>
    <property type="match status" value="1"/>
</dbReference>
<feature type="domain" description="HTH lacI-type" evidence="5">
    <location>
        <begin position="11"/>
        <end position="65"/>
    </location>
</feature>
<dbReference type="SMART" id="SM00354">
    <property type="entry name" value="HTH_LACI"/>
    <property type="match status" value="1"/>
</dbReference>
<evidence type="ECO:0000313" key="6">
    <source>
        <dbReference type="EMBL" id="OEO30984.1"/>
    </source>
</evidence>
<dbReference type="PROSITE" id="PS00356">
    <property type="entry name" value="HTH_LACI_1"/>
    <property type="match status" value="1"/>
</dbReference>
<evidence type="ECO:0000313" key="7">
    <source>
        <dbReference type="Proteomes" id="UP000095463"/>
    </source>
</evidence>
<keyword evidence="4" id="KW-0804">Transcription</keyword>
<dbReference type="Proteomes" id="UP000095463">
    <property type="component" value="Unassembled WGS sequence"/>
</dbReference>
<dbReference type="SUPFAM" id="SSF47413">
    <property type="entry name" value="lambda repressor-like DNA-binding domains"/>
    <property type="match status" value="1"/>
</dbReference>
<dbReference type="PROSITE" id="PS50932">
    <property type="entry name" value="HTH_LACI_2"/>
    <property type="match status" value="1"/>
</dbReference>
<evidence type="ECO:0000256" key="3">
    <source>
        <dbReference type="ARBA" id="ARBA00023125"/>
    </source>
</evidence>